<evidence type="ECO:0000256" key="1">
    <source>
        <dbReference type="ARBA" id="ARBA00008936"/>
    </source>
</evidence>
<evidence type="ECO:0000259" key="12">
    <source>
        <dbReference type="Pfam" id="PF22919"/>
    </source>
</evidence>
<dbReference type="InterPro" id="IPR023366">
    <property type="entry name" value="ATP_synth_asu-like_sf"/>
</dbReference>
<keyword evidence="8" id="KW-0066">ATP synthesis</keyword>
<accession>A0AAU7UB09</accession>
<evidence type="ECO:0000259" key="10">
    <source>
        <dbReference type="Pfam" id="PF02874"/>
    </source>
</evidence>
<dbReference type="CDD" id="cd18111">
    <property type="entry name" value="ATP-synt_V_A-type_alpha_C"/>
    <property type="match status" value="1"/>
</dbReference>
<evidence type="ECO:0000313" key="13">
    <source>
        <dbReference type="EMBL" id="XBV85676.1"/>
    </source>
</evidence>
<dbReference type="GO" id="GO:0046933">
    <property type="term" value="F:proton-transporting ATP synthase activity, rotational mechanism"/>
    <property type="evidence" value="ECO:0007669"/>
    <property type="project" value="UniProtKB-UniRule"/>
</dbReference>
<dbReference type="CDD" id="cd18119">
    <property type="entry name" value="ATP-synt_V_A-type_alpha_N"/>
    <property type="match status" value="1"/>
</dbReference>
<evidence type="ECO:0000256" key="7">
    <source>
        <dbReference type="ARBA" id="ARBA00023065"/>
    </source>
</evidence>
<dbReference type="InterPro" id="IPR024034">
    <property type="entry name" value="ATPase_F1/V1_b/a_C"/>
</dbReference>
<dbReference type="KEGG" id="dsc:ABOD76_19990"/>
<dbReference type="HAMAP" id="MF_00309">
    <property type="entry name" value="ATP_synth_A_arch"/>
    <property type="match status" value="1"/>
</dbReference>
<keyword evidence="4 8" id="KW-0375">Hydrogen ion transport</keyword>
<dbReference type="InterPro" id="IPR020003">
    <property type="entry name" value="ATPase_a/bsu_AS"/>
</dbReference>
<evidence type="ECO:0000256" key="6">
    <source>
        <dbReference type="ARBA" id="ARBA00022967"/>
    </source>
</evidence>
<evidence type="ECO:0000256" key="5">
    <source>
        <dbReference type="ARBA" id="ARBA00022840"/>
    </source>
</evidence>
<keyword evidence="5 8" id="KW-0067">ATP-binding</keyword>
<reference evidence="13" key="1">
    <citation type="submission" date="2024-06" db="EMBL/GenBank/DDBJ databases">
        <title>Draft Genome Sequence of Deinococcus sonorensis Type Strain KR-87, a Biofilm Producing Representative of the Genus Deinococcus.</title>
        <authorList>
            <person name="Boren L.S."/>
            <person name="Grosso R.A."/>
            <person name="Hugenberg-Cox A.N."/>
            <person name="Hill J.T.E."/>
            <person name="Albert C.M."/>
            <person name="Tuohy J.M."/>
        </authorList>
    </citation>
    <scope>NUCLEOTIDE SEQUENCE</scope>
    <source>
        <strain evidence="13">KR-87</strain>
    </source>
</reference>
<keyword evidence="6 8" id="KW-1278">Translocase</keyword>
<feature type="binding site" evidence="8">
    <location>
        <begin position="234"/>
        <end position="241"/>
    </location>
    <ligand>
        <name>ATP</name>
        <dbReference type="ChEBI" id="CHEBI:30616"/>
    </ligand>
</feature>
<keyword evidence="2 8" id="KW-0813">Transport</keyword>
<dbReference type="InterPro" id="IPR055190">
    <property type="entry name" value="ATP-synt_VA_C"/>
</dbReference>
<dbReference type="Gene3D" id="2.40.30.20">
    <property type="match status" value="1"/>
</dbReference>
<dbReference type="EMBL" id="CP158299">
    <property type="protein sequence ID" value="XBV85676.1"/>
    <property type="molecule type" value="Genomic_DNA"/>
</dbReference>
<protein>
    <recommendedName>
        <fullName evidence="8">V-type ATP synthase alpha chain</fullName>
        <ecNumber evidence="8">7.1.2.2</ecNumber>
    </recommendedName>
    <alternativeName>
        <fullName evidence="8">V-ATPase subunit A</fullName>
    </alternativeName>
</protein>
<evidence type="ECO:0000259" key="11">
    <source>
        <dbReference type="Pfam" id="PF16886"/>
    </source>
</evidence>
<evidence type="ECO:0000256" key="3">
    <source>
        <dbReference type="ARBA" id="ARBA00022741"/>
    </source>
</evidence>
<dbReference type="PANTHER" id="PTHR43607:SF1">
    <property type="entry name" value="H(+)-TRANSPORTING TWO-SECTOR ATPASE"/>
    <property type="match status" value="1"/>
</dbReference>
<dbReference type="InterPro" id="IPR027417">
    <property type="entry name" value="P-loop_NTPase"/>
</dbReference>
<name>A0AAU7UB09_9DEIO</name>
<evidence type="ECO:0000256" key="8">
    <source>
        <dbReference type="HAMAP-Rule" id="MF_00309"/>
    </source>
</evidence>
<dbReference type="PROSITE" id="PS00152">
    <property type="entry name" value="ATPASE_ALPHA_BETA"/>
    <property type="match status" value="1"/>
</dbReference>
<dbReference type="Gene3D" id="1.10.1140.10">
    <property type="entry name" value="Bovine Mitochondrial F1-atpase, Atp Synthase Beta Chain, Chain D, domain 3"/>
    <property type="match status" value="1"/>
</dbReference>
<dbReference type="GO" id="GO:0042777">
    <property type="term" value="P:proton motive force-driven plasma membrane ATP synthesis"/>
    <property type="evidence" value="ECO:0007669"/>
    <property type="project" value="UniProtKB-UniRule"/>
</dbReference>
<dbReference type="Gene3D" id="2.40.50.100">
    <property type="match status" value="1"/>
</dbReference>
<dbReference type="Pfam" id="PF02874">
    <property type="entry name" value="ATP-synt_ab_N"/>
    <property type="match status" value="1"/>
</dbReference>
<dbReference type="CDD" id="cd01134">
    <property type="entry name" value="V_A-ATPase_A"/>
    <property type="match status" value="1"/>
</dbReference>
<dbReference type="PANTHER" id="PTHR43607">
    <property type="entry name" value="V-TYPE PROTON ATPASE CATALYTIC SUBUNIT A"/>
    <property type="match status" value="1"/>
</dbReference>
<dbReference type="InterPro" id="IPR036121">
    <property type="entry name" value="ATPase_F1/V1/A1_a/bsu_N_sf"/>
</dbReference>
<dbReference type="NCBIfam" id="NF003220">
    <property type="entry name" value="PRK04192.1"/>
    <property type="match status" value="1"/>
</dbReference>
<dbReference type="EC" id="7.1.2.2" evidence="8"/>
<dbReference type="Pfam" id="PF22919">
    <property type="entry name" value="ATP-synt_VA_C"/>
    <property type="match status" value="1"/>
</dbReference>
<dbReference type="SUPFAM" id="SSF47917">
    <property type="entry name" value="C-terminal domain of alpha and beta subunits of F1 ATP synthase"/>
    <property type="match status" value="1"/>
</dbReference>
<dbReference type="SUPFAM" id="SSF50615">
    <property type="entry name" value="N-terminal domain of alpha and beta subunits of F1 ATP synthase"/>
    <property type="match status" value="1"/>
</dbReference>
<dbReference type="InterPro" id="IPR000194">
    <property type="entry name" value="ATPase_F1/V1/A1_a/bsu_nucl-bd"/>
</dbReference>
<feature type="domain" description="ATPase F1/V1/A1 complex alpha/beta subunit nucleotide-binding" evidence="9">
    <location>
        <begin position="214"/>
        <end position="435"/>
    </location>
</feature>
<feature type="domain" description="ATP synthase A/B type C-terminal" evidence="12">
    <location>
        <begin position="443"/>
        <end position="545"/>
    </location>
</feature>
<dbReference type="RefSeq" id="WP_350243717.1">
    <property type="nucleotide sequence ID" value="NZ_CP158299.1"/>
</dbReference>
<evidence type="ECO:0000256" key="2">
    <source>
        <dbReference type="ARBA" id="ARBA00022448"/>
    </source>
</evidence>
<dbReference type="Gene3D" id="3.40.50.300">
    <property type="entry name" value="P-loop containing nucleotide triphosphate hydrolases"/>
    <property type="match status" value="1"/>
</dbReference>
<dbReference type="GO" id="GO:0046961">
    <property type="term" value="F:proton-transporting ATPase activity, rotational mechanism"/>
    <property type="evidence" value="ECO:0007669"/>
    <property type="project" value="InterPro"/>
</dbReference>
<dbReference type="GO" id="GO:0005524">
    <property type="term" value="F:ATP binding"/>
    <property type="evidence" value="ECO:0007669"/>
    <property type="project" value="UniProtKB-UniRule"/>
</dbReference>
<comment type="catalytic activity">
    <reaction evidence="8">
        <text>ATP + H2O + 4 H(+)(in) = ADP + phosphate + 5 H(+)(out)</text>
        <dbReference type="Rhea" id="RHEA:57720"/>
        <dbReference type="ChEBI" id="CHEBI:15377"/>
        <dbReference type="ChEBI" id="CHEBI:15378"/>
        <dbReference type="ChEBI" id="CHEBI:30616"/>
        <dbReference type="ChEBI" id="CHEBI:43474"/>
        <dbReference type="ChEBI" id="CHEBI:456216"/>
        <dbReference type="EC" id="7.1.2.2"/>
    </reaction>
</comment>
<proteinExistence type="inferred from homology"/>
<feature type="domain" description="ATPsynthase alpha/beta subunit barrel-sandwich" evidence="11">
    <location>
        <begin position="114"/>
        <end position="196"/>
    </location>
</feature>
<dbReference type="InterPro" id="IPR004100">
    <property type="entry name" value="ATPase_F1/V1/A1_a/bsu_N"/>
</dbReference>
<dbReference type="InterPro" id="IPR022878">
    <property type="entry name" value="V-ATPase_asu"/>
</dbReference>
<keyword evidence="3 8" id="KW-0547">Nucleotide-binding</keyword>
<dbReference type="GO" id="GO:0045259">
    <property type="term" value="C:proton-transporting ATP synthase complex"/>
    <property type="evidence" value="ECO:0007669"/>
    <property type="project" value="UniProtKB-ARBA"/>
</dbReference>
<evidence type="ECO:0000259" key="9">
    <source>
        <dbReference type="Pfam" id="PF00006"/>
    </source>
</evidence>
<sequence>MTQNTQGKAGIVERIAGPAVIARNMYGAKMYDIVRVGQERLVGEIIRLDGDTAFVQVYEDTSGLTVGEPVISTGLPLSVELGPGMLNGIYDGIQRPLDKIREQSGDFIARGIEVSSLDRTKRWTFTPSVKAGDEVGGSSILGTVPEFSFTHKILTPPDRSGRLAWVADAGDYTIDDIIGRLEDGTELRLAHYWPVRAPRPVALKKDPSLPFLTGMRILDVLFPLVMGGAAAIPGPFGSGKTVTQQSVAKYGNADIVVYVGCGERGNEMTDVLVEFPELEDPKTGNPLMQRTILIANTSNMPVAAREASVYTGITLAEYFRDQGYSVSLMADSTSRWAEALREISSRLEEMPAEEGYPPYLSARLAAFYERAGAVRTMAGEDGAVSVIGAVSPAGGDMSEPVTQATLRITGAFWRLDAGLARRRHFPAINWNGSYSLFTPILDSWYRQNVAQDFPELRQRIQNVLQEEAALQEVVQLVGPDALQDNERLTIEAGRMLRQDFLQQNGFDPVDASASMPKNYGLMMAMLKFYDQAGVALRDGASIDEIIQNPVIEKLSRARYVAENEFEAYTDALLSELDTTFKGVRA</sequence>
<dbReference type="Pfam" id="PF00006">
    <property type="entry name" value="ATP-synt_ab"/>
    <property type="match status" value="1"/>
</dbReference>
<dbReference type="AlphaFoldDB" id="A0AAU7UB09"/>
<dbReference type="SUPFAM" id="SSF52540">
    <property type="entry name" value="P-loop containing nucleoside triphosphate hydrolases"/>
    <property type="match status" value="1"/>
</dbReference>
<feature type="domain" description="ATPase F1/V1/A1 complex alpha/beta subunit N-terminal" evidence="10">
    <location>
        <begin position="13"/>
        <end position="74"/>
    </location>
</feature>
<dbReference type="FunFam" id="2.40.30.20:FF:000002">
    <property type="entry name" value="V-type proton ATPase catalytic subunit A"/>
    <property type="match status" value="1"/>
</dbReference>
<dbReference type="InterPro" id="IPR031686">
    <property type="entry name" value="ATP-synth_a_Xtn"/>
</dbReference>
<gene>
    <name evidence="8" type="primary">atpA</name>
    <name evidence="13" type="ORF">ABOD76_19990</name>
</gene>
<dbReference type="Pfam" id="PF16886">
    <property type="entry name" value="ATP-synt_ab_Xtn"/>
    <property type="match status" value="1"/>
</dbReference>
<keyword evidence="7 8" id="KW-0406">Ion transport</keyword>
<comment type="similarity">
    <text evidence="1 8">Belongs to the ATPase alpha/beta chains family.</text>
</comment>
<evidence type="ECO:0000256" key="4">
    <source>
        <dbReference type="ARBA" id="ARBA00022781"/>
    </source>
</evidence>
<comment type="function">
    <text evidence="8">Produces ATP from ADP in the presence of a proton gradient across the membrane. The V-type alpha chain is a catalytic subunit.</text>
</comment>
<organism evidence="13">
    <name type="scientific">Deinococcus sonorensis KR-87</name>
    <dbReference type="NCBI Taxonomy" id="694439"/>
    <lineage>
        <taxon>Bacteria</taxon>
        <taxon>Thermotogati</taxon>
        <taxon>Deinococcota</taxon>
        <taxon>Deinococci</taxon>
        <taxon>Deinococcales</taxon>
        <taxon>Deinococcaceae</taxon>
        <taxon>Deinococcus</taxon>
    </lineage>
</organism>